<dbReference type="AlphaFoldDB" id="A0AA38MGB8"/>
<sequence length="174" mass="19869">MPPGVTAAKMNPEDMSVSVSRQELSTLPSQLNQSTDCTFIIGGEEIGAHKIVLTCCSPVFEKMLYGKLASNRIIITDISLEDFTQMLKFIYTNTVRIKSVLHAWSLFYVAHKYLLDNFANACVNYIQQNFNINNLILNYEYAEMYGIKKLQMICMNDIADYNVILKILVYQQKT</sequence>
<dbReference type="InterPro" id="IPR011333">
    <property type="entry name" value="SKP1/BTB/POZ_sf"/>
</dbReference>
<dbReference type="PANTHER" id="PTHR45774:SF4">
    <property type="entry name" value="AXUNDEAD, ISOFORM F"/>
    <property type="match status" value="1"/>
</dbReference>
<dbReference type="InterPro" id="IPR000210">
    <property type="entry name" value="BTB/POZ_dom"/>
</dbReference>
<dbReference type="SUPFAM" id="SSF54695">
    <property type="entry name" value="POZ domain"/>
    <property type="match status" value="1"/>
</dbReference>
<dbReference type="PANTHER" id="PTHR45774">
    <property type="entry name" value="BTB/POZ DOMAIN-CONTAINING"/>
    <property type="match status" value="1"/>
</dbReference>
<proteinExistence type="predicted"/>
<reference evidence="2" key="1">
    <citation type="journal article" date="2023" name="G3 (Bethesda)">
        <title>Whole genome assemblies of Zophobas morio and Tenebrio molitor.</title>
        <authorList>
            <person name="Kaur S."/>
            <person name="Stinson S.A."/>
            <person name="diCenzo G.C."/>
        </authorList>
    </citation>
    <scope>NUCLEOTIDE SEQUENCE</scope>
    <source>
        <strain evidence="2">QUZm001</strain>
    </source>
</reference>
<dbReference type="Pfam" id="PF00651">
    <property type="entry name" value="BTB"/>
    <property type="match status" value="1"/>
</dbReference>
<dbReference type="GO" id="GO:0022008">
    <property type="term" value="P:neurogenesis"/>
    <property type="evidence" value="ECO:0007669"/>
    <property type="project" value="TreeGrafter"/>
</dbReference>
<accession>A0AA38MGB8</accession>
<protein>
    <recommendedName>
        <fullName evidence="1">BTB domain-containing protein</fullName>
    </recommendedName>
</protein>
<dbReference type="EMBL" id="JALNTZ010000004">
    <property type="protein sequence ID" value="KAJ3655148.1"/>
    <property type="molecule type" value="Genomic_DNA"/>
</dbReference>
<dbReference type="Gene3D" id="3.30.710.10">
    <property type="entry name" value="Potassium Channel Kv1.1, Chain A"/>
    <property type="match status" value="1"/>
</dbReference>
<dbReference type="Proteomes" id="UP001168821">
    <property type="component" value="Unassembled WGS sequence"/>
</dbReference>
<evidence type="ECO:0000313" key="3">
    <source>
        <dbReference type="Proteomes" id="UP001168821"/>
    </source>
</evidence>
<evidence type="ECO:0000313" key="2">
    <source>
        <dbReference type="EMBL" id="KAJ3655148.1"/>
    </source>
</evidence>
<dbReference type="PROSITE" id="PS50097">
    <property type="entry name" value="BTB"/>
    <property type="match status" value="1"/>
</dbReference>
<comment type="caution">
    <text evidence="2">The sequence shown here is derived from an EMBL/GenBank/DDBJ whole genome shotgun (WGS) entry which is preliminary data.</text>
</comment>
<evidence type="ECO:0000259" key="1">
    <source>
        <dbReference type="PROSITE" id="PS50097"/>
    </source>
</evidence>
<dbReference type="GO" id="GO:0005829">
    <property type="term" value="C:cytosol"/>
    <property type="evidence" value="ECO:0007669"/>
    <property type="project" value="TreeGrafter"/>
</dbReference>
<keyword evidence="3" id="KW-1185">Reference proteome</keyword>
<dbReference type="SMART" id="SM00225">
    <property type="entry name" value="BTB"/>
    <property type="match status" value="1"/>
</dbReference>
<feature type="domain" description="BTB" evidence="1">
    <location>
        <begin position="35"/>
        <end position="99"/>
    </location>
</feature>
<dbReference type="CDD" id="cd18186">
    <property type="entry name" value="BTB_POZ_ZBTB_KLHL-like"/>
    <property type="match status" value="1"/>
</dbReference>
<name>A0AA38MGB8_9CUCU</name>
<organism evidence="2 3">
    <name type="scientific">Zophobas morio</name>
    <dbReference type="NCBI Taxonomy" id="2755281"/>
    <lineage>
        <taxon>Eukaryota</taxon>
        <taxon>Metazoa</taxon>
        <taxon>Ecdysozoa</taxon>
        <taxon>Arthropoda</taxon>
        <taxon>Hexapoda</taxon>
        <taxon>Insecta</taxon>
        <taxon>Pterygota</taxon>
        <taxon>Neoptera</taxon>
        <taxon>Endopterygota</taxon>
        <taxon>Coleoptera</taxon>
        <taxon>Polyphaga</taxon>
        <taxon>Cucujiformia</taxon>
        <taxon>Tenebrionidae</taxon>
        <taxon>Zophobas</taxon>
    </lineage>
</organism>
<gene>
    <name evidence="2" type="ORF">Zmor_014286</name>
</gene>